<dbReference type="AlphaFoldDB" id="A0A543NN26"/>
<proteinExistence type="predicted"/>
<dbReference type="Proteomes" id="UP000317422">
    <property type="component" value="Unassembled WGS sequence"/>
</dbReference>
<gene>
    <name evidence="2" type="ORF">FHX37_3230</name>
</gene>
<reference evidence="2 3" key="1">
    <citation type="submission" date="2019-06" db="EMBL/GenBank/DDBJ databases">
        <title>Sequencing the genomes of 1000 actinobacteria strains.</title>
        <authorList>
            <person name="Klenk H.-P."/>
        </authorList>
    </citation>
    <scope>NUCLEOTIDE SEQUENCE [LARGE SCALE GENOMIC DNA]</scope>
    <source>
        <strain evidence="2 3">DSM 45015</strain>
    </source>
</reference>
<protein>
    <submittedName>
        <fullName evidence="2">Uncharacterized protein DUF2795</fullName>
    </submittedName>
</protein>
<accession>A0A543NN26</accession>
<organism evidence="2 3">
    <name type="scientific">Haloactinospora alba</name>
    <dbReference type="NCBI Taxonomy" id="405555"/>
    <lineage>
        <taxon>Bacteria</taxon>
        <taxon>Bacillati</taxon>
        <taxon>Actinomycetota</taxon>
        <taxon>Actinomycetes</taxon>
        <taxon>Streptosporangiales</taxon>
        <taxon>Nocardiopsidaceae</taxon>
        <taxon>Haloactinospora</taxon>
    </lineage>
</organism>
<comment type="caution">
    <text evidence="2">The sequence shown here is derived from an EMBL/GenBank/DDBJ whole genome shotgun (WGS) entry which is preliminary data.</text>
</comment>
<feature type="region of interest" description="Disordered" evidence="1">
    <location>
        <begin position="62"/>
        <end position="109"/>
    </location>
</feature>
<dbReference type="OrthoDB" id="5116616at2"/>
<dbReference type="InterPro" id="IPR021527">
    <property type="entry name" value="DUF2795"/>
</dbReference>
<evidence type="ECO:0000313" key="3">
    <source>
        <dbReference type="Proteomes" id="UP000317422"/>
    </source>
</evidence>
<sequence length="109" mass="11904">MTATTTTRRLKAALDDVDYPADKDQLVRTARDNGADEDTVRALEAMPPTDYGDFDEVTASVQMTDDAGPLSDAEKARARRHHTTPGVAETEKETPDNPIEEELGENRGS</sequence>
<evidence type="ECO:0000313" key="2">
    <source>
        <dbReference type="EMBL" id="TQN33225.1"/>
    </source>
</evidence>
<keyword evidence="3" id="KW-1185">Reference proteome</keyword>
<dbReference type="Pfam" id="PF11387">
    <property type="entry name" value="DUF2795"/>
    <property type="match status" value="1"/>
</dbReference>
<name>A0A543NN26_9ACTN</name>
<dbReference type="EMBL" id="VFQC01000001">
    <property type="protein sequence ID" value="TQN33225.1"/>
    <property type="molecule type" value="Genomic_DNA"/>
</dbReference>
<dbReference type="RefSeq" id="WP_141924619.1">
    <property type="nucleotide sequence ID" value="NZ_VFQC01000001.1"/>
</dbReference>
<evidence type="ECO:0000256" key="1">
    <source>
        <dbReference type="SAM" id="MobiDB-lite"/>
    </source>
</evidence>